<dbReference type="PROSITE" id="PS51194">
    <property type="entry name" value="HELICASE_CTER"/>
    <property type="match status" value="1"/>
</dbReference>
<protein>
    <submittedName>
        <fullName evidence="7">DEAD/DEAH box helicase</fullName>
    </submittedName>
</protein>
<dbReference type="GO" id="GO:0004386">
    <property type="term" value="F:helicase activity"/>
    <property type="evidence" value="ECO:0007669"/>
    <property type="project" value="UniProtKB-KW"/>
</dbReference>
<feature type="domain" description="Helicase ATP-binding" evidence="5">
    <location>
        <begin position="259"/>
        <end position="430"/>
    </location>
</feature>
<dbReference type="PANTHER" id="PTHR11274:SF0">
    <property type="entry name" value="GENERAL TRANSCRIPTION AND DNA REPAIR FACTOR IIH HELICASE SUBUNIT XPB"/>
    <property type="match status" value="1"/>
</dbReference>
<dbReference type="InterPro" id="IPR050615">
    <property type="entry name" value="ATP-dep_DNA_Helicase"/>
</dbReference>
<keyword evidence="3 7" id="KW-0347">Helicase</keyword>
<dbReference type="InterPro" id="IPR027417">
    <property type="entry name" value="P-loop_NTPase"/>
</dbReference>
<dbReference type="InterPro" id="IPR014001">
    <property type="entry name" value="Helicase_ATP-bd"/>
</dbReference>
<dbReference type="PROSITE" id="PS51192">
    <property type="entry name" value="HELICASE_ATP_BIND_1"/>
    <property type="match status" value="1"/>
</dbReference>
<dbReference type="Pfam" id="PF04851">
    <property type="entry name" value="ResIII"/>
    <property type="match status" value="1"/>
</dbReference>
<dbReference type="EMBL" id="REFY01000001">
    <property type="protein sequence ID" value="RQG92816.1"/>
    <property type="molecule type" value="Genomic_DNA"/>
</dbReference>
<feature type="domain" description="Helicase C-terminal" evidence="6">
    <location>
        <begin position="499"/>
        <end position="657"/>
    </location>
</feature>
<accession>A0A3N6MFW7</accession>
<dbReference type="CDD" id="cd17926">
    <property type="entry name" value="DEXHc_RE"/>
    <property type="match status" value="1"/>
</dbReference>
<dbReference type="CDD" id="cd09179">
    <property type="entry name" value="PLDc_N_DEXD_a"/>
    <property type="match status" value="1"/>
</dbReference>
<evidence type="ECO:0000256" key="4">
    <source>
        <dbReference type="ARBA" id="ARBA00022840"/>
    </source>
</evidence>
<organism evidence="7 8">
    <name type="scientific">Natrarchaeobius halalkaliphilus</name>
    <dbReference type="NCBI Taxonomy" id="1679091"/>
    <lineage>
        <taxon>Archaea</taxon>
        <taxon>Methanobacteriati</taxon>
        <taxon>Methanobacteriota</taxon>
        <taxon>Stenosarchaea group</taxon>
        <taxon>Halobacteria</taxon>
        <taxon>Halobacteriales</taxon>
        <taxon>Natrialbaceae</taxon>
        <taxon>Natrarchaeobius</taxon>
    </lineage>
</organism>
<evidence type="ECO:0000313" key="8">
    <source>
        <dbReference type="Proteomes" id="UP000273828"/>
    </source>
</evidence>
<dbReference type="GO" id="GO:0005524">
    <property type="term" value="F:ATP binding"/>
    <property type="evidence" value="ECO:0007669"/>
    <property type="project" value="UniProtKB-KW"/>
</dbReference>
<keyword evidence="1" id="KW-0547">Nucleotide-binding</keyword>
<evidence type="ECO:0000259" key="5">
    <source>
        <dbReference type="PROSITE" id="PS51192"/>
    </source>
</evidence>
<evidence type="ECO:0000256" key="1">
    <source>
        <dbReference type="ARBA" id="ARBA00022741"/>
    </source>
</evidence>
<keyword evidence="8" id="KW-1185">Reference proteome</keyword>
<evidence type="ECO:0000259" key="6">
    <source>
        <dbReference type="PROSITE" id="PS51194"/>
    </source>
</evidence>
<evidence type="ECO:0000313" key="7">
    <source>
        <dbReference type="EMBL" id="RQG92816.1"/>
    </source>
</evidence>
<keyword evidence="4" id="KW-0067">ATP-binding</keyword>
<dbReference type="GO" id="GO:0140097">
    <property type="term" value="F:catalytic activity, acting on DNA"/>
    <property type="evidence" value="ECO:0007669"/>
    <property type="project" value="UniProtKB-ARBA"/>
</dbReference>
<dbReference type="SMART" id="SM00490">
    <property type="entry name" value="HELICc"/>
    <property type="match status" value="1"/>
</dbReference>
<sequence length="675" mass="76607">MSDEQSDGFGAISVKPVIDSSTTDFIQDFYVPILSESVEYKRGAGYFTTNWLQSAARGITELAENGGTAKWITSPILDENDWEAIKTGDKAKRDRVLRSSLSGTISELETALDNDTRNAIAWMIADGLLELKLAVPEPSLGGDFHDKFGVFIDGEGNRIGFQSSQNDSKHAMTNYEGYRVDCDWISERESTAVSRHEHRFDQLWNDENEHVRTYSIPESIEEQIANTRDYGSRPYEQPEQVSSGPEDFSLREYQKEAVDAWFGNDCRGMFQMATGTGKTFTALAALEQYAKSVDKPLLTVIAVPVTHLASQWADEMEIFDLPKPHLLFGSVSKDWKQNLSRITTNIELATKDHEIVITTHQSLYNDDFREMVERLPGPIAFIGDEVHGLGSDEQRLGLIEAYDARIGLSATPERYYDEAGSRYLLNYFDGIIFEYPLADAIPEYLTPYEYHPIIVEMTEDEVEEYKKQSRKVAAVAASEEIDDETVSQVASQRADIVKSAERKYGALREQLKRMDDPHHLLVYTNDSQISEVQSILTENGIIQHKFTNEEDEEERDRLLDGFEQREWDALVAMKCLDEGVDVPATKRAILMSNSGNPKQFIQRRGRVLRKAEGKDKSVIFDMFVVPTMTPGDDIPAVEKSILERELDRFEEFAENAINKHGAWNTIDRVRRAYKL</sequence>
<comment type="caution">
    <text evidence="7">The sequence shown here is derived from an EMBL/GenBank/DDBJ whole genome shotgun (WGS) entry which is preliminary data.</text>
</comment>
<keyword evidence="2" id="KW-0378">Hydrolase</keyword>
<dbReference type="OrthoDB" id="204523at2157"/>
<gene>
    <name evidence="7" type="ORF">EA462_00895</name>
</gene>
<dbReference type="SMART" id="SM00487">
    <property type="entry name" value="DEXDc"/>
    <property type="match status" value="1"/>
</dbReference>
<proteinExistence type="predicted"/>
<dbReference type="InterPro" id="IPR006935">
    <property type="entry name" value="Helicase/UvrB_N"/>
</dbReference>
<dbReference type="AlphaFoldDB" id="A0A3N6MFW7"/>
<dbReference type="GO" id="GO:0003677">
    <property type="term" value="F:DNA binding"/>
    <property type="evidence" value="ECO:0007669"/>
    <property type="project" value="InterPro"/>
</dbReference>
<dbReference type="PANTHER" id="PTHR11274">
    <property type="entry name" value="RAD25/XP-B DNA REPAIR HELICASE"/>
    <property type="match status" value="1"/>
</dbReference>
<dbReference type="GO" id="GO:0016787">
    <property type="term" value="F:hydrolase activity"/>
    <property type="evidence" value="ECO:0007669"/>
    <property type="project" value="UniProtKB-KW"/>
</dbReference>
<reference evidence="7 8" key="1">
    <citation type="submission" date="2018-10" db="EMBL/GenBank/DDBJ databases">
        <title>Natrarchaeobius chitinivorans gen. nov., sp. nov., and Natrarchaeobius haloalkaliphilus sp. nov., alkaliphilic, chitin-utilizing haloarchaea from hypersaline alkaline lakes.</title>
        <authorList>
            <person name="Sorokin D.Y."/>
            <person name="Elcheninov A.G."/>
            <person name="Kostrikina N.A."/>
            <person name="Bale N.J."/>
            <person name="Sinninghe Damste J.S."/>
            <person name="Khijniak T.V."/>
            <person name="Kublanov I.V."/>
            <person name="Toshchakov S.V."/>
        </authorList>
    </citation>
    <scope>NUCLEOTIDE SEQUENCE [LARGE SCALE GENOMIC DNA]</scope>
    <source>
        <strain evidence="7 8">AArcht-Sl</strain>
    </source>
</reference>
<dbReference type="Pfam" id="PF00271">
    <property type="entry name" value="Helicase_C"/>
    <property type="match status" value="1"/>
</dbReference>
<evidence type="ECO:0000256" key="3">
    <source>
        <dbReference type="ARBA" id="ARBA00022806"/>
    </source>
</evidence>
<evidence type="ECO:0000256" key="2">
    <source>
        <dbReference type="ARBA" id="ARBA00022801"/>
    </source>
</evidence>
<dbReference type="InterPro" id="IPR001650">
    <property type="entry name" value="Helicase_C-like"/>
</dbReference>
<dbReference type="RefSeq" id="WP_124176692.1">
    <property type="nucleotide sequence ID" value="NZ_REFY01000001.1"/>
</dbReference>
<dbReference type="Proteomes" id="UP000273828">
    <property type="component" value="Unassembled WGS sequence"/>
</dbReference>
<name>A0A3N6MFW7_9EURY</name>
<dbReference type="Gene3D" id="3.40.50.300">
    <property type="entry name" value="P-loop containing nucleotide triphosphate hydrolases"/>
    <property type="match status" value="2"/>
</dbReference>
<dbReference type="SUPFAM" id="SSF52540">
    <property type="entry name" value="P-loop containing nucleoside triphosphate hydrolases"/>
    <property type="match status" value="1"/>
</dbReference>